<proteinExistence type="predicted"/>
<evidence type="ECO:0000313" key="1">
    <source>
        <dbReference type="EMBL" id="QGJ93487.1"/>
    </source>
</evidence>
<sequence length="183" mass="19551">MDSLMLIHQLLGGDVQMGRQNVSRMNPQGPTLAQLILDRKGGRSFERLSEDCGGTPAGRRLQQLASESRPMKNFPDPDTIAAMARGLGVSTTEVVLASARSLGVKVATADATALVIADGGTLPAVAQEALRYLGHEMVRLHAETIAKVMQFKPKSVRPAEEQLLARFGGMAAFIEEGDTVDPL</sequence>
<reference evidence="1 2" key="1">
    <citation type="submission" date="2019-10" db="EMBL/GenBank/DDBJ databases">
        <authorList>
            <person name="Garlena R.A."/>
            <person name="Russell D.A."/>
            <person name="Pope W.H."/>
            <person name="Jacobs-Sera D."/>
            <person name="Hatfull G.F."/>
        </authorList>
    </citation>
    <scope>NUCLEOTIDE SEQUENCE [LARGE SCALE GENOMIC DNA]</scope>
</reference>
<organism evidence="1 2">
    <name type="scientific">Arthrobacter phage Mufasa8</name>
    <dbReference type="NCBI Taxonomy" id="2656526"/>
    <lineage>
        <taxon>Viruses</taxon>
        <taxon>Duplodnaviria</taxon>
        <taxon>Heunggongvirae</taxon>
        <taxon>Uroviricota</taxon>
        <taxon>Caudoviricetes</taxon>
        <taxon>Mufasoctovirus</taxon>
        <taxon>Mufasoctovirus mufasa8</taxon>
    </lineage>
</organism>
<dbReference type="EMBL" id="MN586027">
    <property type="protein sequence ID" value="QGJ93487.1"/>
    <property type="molecule type" value="Genomic_DNA"/>
</dbReference>
<protein>
    <submittedName>
        <fullName evidence="1">Helix-turn-helix DNA binding domain protein</fullName>
    </submittedName>
</protein>
<name>A0A649VM67_9CAUD</name>
<dbReference type="GeneID" id="55814491"/>
<gene>
    <name evidence="1" type="primary">38</name>
    <name evidence="1" type="ORF">SEA_MUFASA8_38</name>
</gene>
<dbReference type="RefSeq" id="YP_009885118.1">
    <property type="nucleotide sequence ID" value="NC_049478.1"/>
</dbReference>
<evidence type="ECO:0000313" key="2">
    <source>
        <dbReference type="Proteomes" id="UP000427282"/>
    </source>
</evidence>
<dbReference type="KEGG" id="vg:55814491"/>
<keyword evidence="2" id="KW-1185">Reference proteome</keyword>
<dbReference type="Proteomes" id="UP000427282">
    <property type="component" value="Segment"/>
</dbReference>
<accession>A0A649VM67</accession>